<dbReference type="EC" id="2.3.1.225" evidence="10"/>
<comment type="similarity">
    <text evidence="10">Belongs to the DHHC palmitoyltransferase family.</text>
</comment>
<evidence type="ECO:0000256" key="2">
    <source>
        <dbReference type="ARBA" id="ARBA00022679"/>
    </source>
</evidence>
<evidence type="ECO:0000256" key="8">
    <source>
        <dbReference type="ARBA" id="ARBA00023315"/>
    </source>
</evidence>
<evidence type="ECO:0000256" key="6">
    <source>
        <dbReference type="ARBA" id="ARBA00023139"/>
    </source>
</evidence>
<evidence type="ECO:0000256" key="7">
    <source>
        <dbReference type="ARBA" id="ARBA00023288"/>
    </source>
</evidence>
<evidence type="ECO:0000313" key="13">
    <source>
        <dbReference type="Proteomes" id="UP000688137"/>
    </source>
</evidence>
<evidence type="ECO:0000256" key="10">
    <source>
        <dbReference type="RuleBase" id="RU079119"/>
    </source>
</evidence>
<comment type="subcellular location">
    <subcellularLocation>
        <location evidence="1">Endomembrane system</location>
        <topology evidence="1">Multi-pass membrane protein</topology>
    </subcellularLocation>
</comment>
<evidence type="ECO:0000256" key="5">
    <source>
        <dbReference type="ARBA" id="ARBA00023136"/>
    </source>
</evidence>
<feature type="transmembrane region" description="Helical" evidence="10">
    <location>
        <begin position="206"/>
        <end position="232"/>
    </location>
</feature>
<dbReference type="GO" id="GO:0019706">
    <property type="term" value="F:protein-cysteine S-palmitoyltransferase activity"/>
    <property type="evidence" value="ECO:0007669"/>
    <property type="project" value="UniProtKB-EC"/>
</dbReference>
<dbReference type="Pfam" id="PF01529">
    <property type="entry name" value="DHHC"/>
    <property type="match status" value="1"/>
</dbReference>
<keyword evidence="8 10" id="KW-0012">Acyltransferase</keyword>
<evidence type="ECO:0000256" key="3">
    <source>
        <dbReference type="ARBA" id="ARBA00022692"/>
    </source>
</evidence>
<sequence length="290" mass="33652">MNQNKQQLVHLYQLWPSNNRFFCRGRLMTGPSADNASNLMTWILILLIGAPFIFYISPQIWIVLHPSLPIISYIMYFSCVLFLFLTQFTDPGIIPRKEIIEKMKDENLFHLIPSEADNNNYNIRICITCMIKKPPRSNHCAECDNCVDVFDHHCPYVNNCIGKRNYAYFISFISTLTMAAISFGIELLCFIILIATSDQKVQQILIIILMIPFGICIILVFGLLIFHIFLIITGKTTKEQLKNLDKNSTDRKCERTKSLFNFRLIVEKLQYDQIKYDQHMVDVNPIIIPA</sequence>
<keyword evidence="6" id="KW-0564">Palmitate</keyword>
<dbReference type="GO" id="GO:0005783">
    <property type="term" value="C:endoplasmic reticulum"/>
    <property type="evidence" value="ECO:0007669"/>
    <property type="project" value="TreeGrafter"/>
</dbReference>
<keyword evidence="4 10" id="KW-1133">Transmembrane helix</keyword>
<keyword evidence="3 10" id="KW-0812">Transmembrane</keyword>
<dbReference type="PANTHER" id="PTHR22883">
    <property type="entry name" value="ZINC FINGER DHHC DOMAIN CONTAINING PROTEIN"/>
    <property type="match status" value="1"/>
</dbReference>
<evidence type="ECO:0000256" key="9">
    <source>
        <dbReference type="ARBA" id="ARBA00048048"/>
    </source>
</evidence>
<protein>
    <recommendedName>
        <fullName evidence="10">Palmitoyltransferase</fullName>
        <ecNumber evidence="10">2.3.1.225</ecNumber>
    </recommendedName>
</protein>
<organism evidence="12 13">
    <name type="scientific">Paramecium primaurelia</name>
    <dbReference type="NCBI Taxonomy" id="5886"/>
    <lineage>
        <taxon>Eukaryota</taxon>
        <taxon>Sar</taxon>
        <taxon>Alveolata</taxon>
        <taxon>Ciliophora</taxon>
        <taxon>Intramacronucleata</taxon>
        <taxon>Oligohymenophorea</taxon>
        <taxon>Peniculida</taxon>
        <taxon>Parameciidae</taxon>
        <taxon>Paramecium</taxon>
    </lineage>
</organism>
<keyword evidence="13" id="KW-1185">Reference proteome</keyword>
<evidence type="ECO:0000256" key="4">
    <source>
        <dbReference type="ARBA" id="ARBA00022989"/>
    </source>
</evidence>
<reference evidence="12" key="1">
    <citation type="submission" date="2021-01" db="EMBL/GenBank/DDBJ databases">
        <authorList>
            <consortium name="Genoscope - CEA"/>
            <person name="William W."/>
        </authorList>
    </citation>
    <scope>NUCLEOTIDE SEQUENCE</scope>
</reference>
<keyword evidence="7" id="KW-0449">Lipoprotein</keyword>
<proteinExistence type="inferred from homology"/>
<dbReference type="GO" id="GO:0006612">
    <property type="term" value="P:protein targeting to membrane"/>
    <property type="evidence" value="ECO:0007669"/>
    <property type="project" value="TreeGrafter"/>
</dbReference>
<dbReference type="OMA" id="YNIRICI"/>
<accession>A0A8S1Q7M5</accession>
<feature type="transmembrane region" description="Helical" evidence="10">
    <location>
        <begin position="42"/>
        <end position="64"/>
    </location>
</feature>
<comment type="catalytic activity">
    <reaction evidence="9 10">
        <text>L-cysteinyl-[protein] + hexadecanoyl-CoA = S-hexadecanoyl-L-cysteinyl-[protein] + CoA</text>
        <dbReference type="Rhea" id="RHEA:36683"/>
        <dbReference type="Rhea" id="RHEA-COMP:10131"/>
        <dbReference type="Rhea" id="RHEA-COMP:11032"/>
        <dbReference type="ChEBI" id="CHEBI:29950"/>
        <dbReference type="ChEBI" id="CHEBI:57287"/>
        <dbReference type="ChEBI" id="CHEBI:57379"/>
        <dbReference type="ChEBI" id="CHEBI:74151"/>
        <dbReference type="EC" id="2.3.1.225"/>
    </reaction>
</comment>
<evidence type="ECO:0000259" key="11">
    <source>
        <dbReference type="Pfam" id="PF01529"/>
    </source>
</evidence>
<dbReference type="EMBL" id="CAJJDM010000150">
    <property type="protein sequence ID" value="CAD8111104.1"/>
    <property type="molecule type" value="Genomic_DNA"/>
</dbReference>
<keyword evidence="2 10" id="KW-0808">Transferase</keyword>
<dbReference type="InterPro" id="IPR001594">
    <property type="entry name" value="Palmitoyltrfase_DHHC"/>
</dbReference>
<comment type="caution">
    <text evidence="12">The sequence shown here is derived from an EMBL/GenBank/DDBJ whole genome shotgun (WGS) entry which is preliminary data.</text>
</comment>
<dbReference type="AlphaFoldDB" id="A0A8S1Q7M5"/>
<gene>
    <name evidence="12" type="ORF">PPRIM_AZ9-3.1.T1460098</name>
</gene>
<dbReference type="Proteomes" id="UP000688137">
    <property type="component" value="Unassembled WGS sequence"/>
</dbReference>
<evidence type="ECO:0000313" key="12">
    <source>
        <dbReference type="EMBL" id="CAD8111104.1"/>
    </source>
</evidence>
<keyword evidence="5 10" id="KW-0472">Membrane</keyword>
<dbReference type="PROSITE" id="PS50216">
    <property type="entry name" value="DHHC"/>
    <property type="match status" value="1"/>
</dbReference>
<name>A0A8S1Q7M5_PARPR</name>
<evidence type="ECO:0000256" key="1">
    <source>
        <dbReference type="ARBA" id="ARBA00004127"/>
    </source>
</evidence>
<dbReference type="InterPro" id="IPR039859">
    <property type="entry name" value="PFA4/ZDH16/20/ERF2-like"/>
</dbReference>
<dbReference type="PANTHER" id="PTHR22883:SF43">
    <property type="entry name" value="PALMITOYLTRANSFERASE APP"/>
    <property type="match status" value="1"/>
</dbReference>
<comment type="domain">
    <text evidence="10">The DHHC domain is required for palmitoyltransferase activity.</text>
</comment>
<dbReference type="GO" id="GO:0005794">
    <property type="term" value="C:Golgi apparatus"/>
    <property type="evidence" value="ECO:0007669"/>
    <property type="project" value="TreeGrafter"/>
</dbReference>
<feature type="domain" description="Palmitoyltransferase DHHC" evidence="11">
    <location>
        <begin position="121"/>
        <end position="243"/>
    </location>
</feature>
<feature type="transmembrane region" description="Helical" evidence="10">
    <location>
        <begin position="70"/>
        <end position="88"/>
    </location>
</feature>
<feature type="transmembrane region" description="Helical" evidence="10">
    <location>
        <begin position="166"/>
        <end position="194"/>
    </location>
</feature>